<evidence type="ECO:0000256" key="4">
    <source>
        <dbReference type="ARBA" id="ARBA00010662"/>
    </source>
</evidence>
<comment type="function">
    <text evidence="2 7">Hydrolysis of 6-phosphogluconolactone to 6-phosphogluconate.</text>
</comment>
<dbReference type="Pfam" id="PF01182">
    <property type="entry name" value="Glucosamine_iso"/>
    <property type="match status" value="1"/>
</dbReference>
<reference evidence="9 10" key="1">
    <citation type="submission" date="2020-10" db="EMBL/GenBank/DDBJ databases">
        <title>Connecting structure to function with the recovery of over 1000 high-quality activated sludge metagenome-assembled genomes encoding full-length rRNA genes using long-read sequencing.</title>
        <authorList>
            <person name="Singleton C.M."/>
            <person name="Petriglieri F."/>
            <person name="Kristensen J.M."/>
            <person name="Kirkegaard R.H."/>
            <person name="Michaelsen T.Y."/>
            <person name="Andersen M.H."/>
            <person name="Karst S.M."/>
            <person name="Dueholm M.S."/>
            <person name="Nielsen P.H."/>
            <person name="Albertsen M."/>
        </authorList>
    </citation>
    <scope>NUCLEOTIDE SEQUENCE [LARGE SCALE GENOMIC DNA]</scope>
    <source>
        <strain evidence="9">Ribe_18-Q3-R11-54_MAXAC.273</strain>
    </source>
</reference>
<keyword evidence="7 9" id="KW-0378">Hydrolase</keyword>
<evidence type="ECO:0000313" key="9">
    <source>
        <dbReference type="EMBL" id="MBK9983653.1"/>
    </source>
</evidence>
<evidence type="ECO:0000313" key="10">
    <source>
        <dbReference type="Proteomes" id="UP000808337"/>
    </source>
</evidence>
<dbReference type="NCBIfam" id="TIGR01198">
    <property type="entry name" value="pgl"/>
    <property type="match status" value="1"/>
</dbReference>
<dbReference type="SUPFAM" id="SSF100950">
    <property type="entry name" value="NagB/RpiA/CoA transferase-like"/>
    <property type="match status" value="1"/>
</dbReference>
<evidence type="ECO:0000256" key="5">
    <source>
        <dbReference type="ARBA" id="ARBA00013198"/>
    </source>
</evidence>
<gene>
    <name evidence="7 9" type="primary">pgl</name>
    <name evidence="9" type="ORF">IPP15_14945</name>
</gene>
<sequence>MTKQSPYNLSIFQTVDELNHAAAEFIIVSASASLAAHGKFVIALSGGQTPQKIYSLLAEPAFRKKLDWTKIFIFWGDERCVPLNDVRNNAHQALSVLLDKVPIPPGNIHRIKVNLSPKEAAMHYQRELQHFFGKNPKRFDLILLGLGDNGHTASLFPGTSILDNKNSGVESLYVEEDKMHRVSMTAPLINQAHKILFLVTGPQKAGVLNTVLNGPFQPALYPAQLINPVDGELFWMVDQSAASQLDE</sequence>
<comment type="pathway">
    <text evidence="3 7">Carbohydrate degradation; pentose phosphate pathway; D-ribulose 5-phosphate from D-glucose 6-phosphate (oxidative stage): step 2/3.</text>
</comment>
<dbReference type="CDD" id="cd01400">
    <property type="entry name" value="6PGL"/>
    <property type="match status" value="1"/>
</dbReference>
<comment type="similarity">
    <text evidence="4 7">Belongs to the glucosamine/galactosamine-6-phosphate isomerase family. 6-phosphogluconolactonase subfamily.</text>
</comment>
<evidence type="ECO:0000256" key="7">
    <source>
        <dbReference type="RuleBase" id="RU365095"/>
    </source>
</evidence>
<dbReference type="InterPro" id="IPR006148">
    <property type="entry name" value="Glc/Gal-6P_isomerase"/>
</dbReference>
<dbReference type="InterPro" id="IPR037171">
    <property type="entry name" value="NagB/RpiA_transferase-like"/>
</dbReference>
<evidence type="ECO:0000256" key="2">
    <source>
        <dbReference type="ARBA" id="ARBA00002681"/>
    </source>
</evidence>
<feature type="domain" description="Glucosamine/galactosamine-6-phosphate isomerase" evidence="8">
    <location>
        <begin position="15"/>
        <end position="235"/>
    </location>
</feature>
<dbReference type="AlphaFoldDB" id="A0A9D7XTG2"/>
<proteinExistence type="inferred from homology"/>
<dbReference type="GO" id="GO:0006098">
    <property type="term" value="P:pentose-phosphate shunt"/>
    <property type="evidence" value="ECO:0007669"/>
    <property type="project" value="InterPro"/>
</dbReference>
<evidence type="ECO:0000256" key="3">
    <source>
        <dbReference type="ARBA" id="ARBA00004961"/>
    </source>
</evidence>
<evidence type="ECO:0000256" key="6">
    <source>
        <dbReference type="ARBA" id="ARBA00020337"/>
    </source>
</evidence>
<accession>A0A9D7XTG2</accession>
<dbReference type="PANTHER" id="PTHR11054">
    <property type="entry name" value="6-PHOSPHOGLUCONOLACTONASE"/>
    <property type="match status" value="1"/>
</dbReference>
<dbReference type="EMBL" id="JADKGY010000022">
    <property type="protein sequence ID" value="MBK9983653.1"/>
    <property type="molecule type" value="Genomic_DNA"/>
</dbReference>
<evidence type="ECO:0000256" key="1">
    <source>
        <dbReference type="ARBA" id="ARBA00000832"/>
    </source>
</evidence>
<organism evidence="9 10">
    <name type="scientific">Candidatus Opimibacter skivensis</name>
    <dbReference type="NCBI Taxonomy" id="2982028"/>
    <lineage>
        <taxon>Bacteria</taxon>
        <taxon>Pseudomonadati</taxon>
        <taxon>Bacteroidota</taxon>
        <taxon>Saprospiria</taxon>
        <taxon>Saprospirales</taxon>
        <taxon>Saprospiraceae</taxon>
        <taxon>Candidatus Opimibacter</taxon>
    </lineage>
</organism>
<dbReference type="GO" id="GO:0005975">
    <property type="term" value="P:carbohydrate metabolic process"/>
    <property type="evidence" value="ECO:0007669"/>
    <property type="project" value="UniProtKB-UniRule"/>
</dbReference>
<name>A0A9D7XTG2_9BACT</name>
<comment type="caution">
    <text evidence="9">The sequence shown here is derived from an EMBL/GenBank/DDBJ whole genome shotgun (WGS) entry which is preliminary data.</text>
</comment>
<evidence type="ECO:0000259" key="8">
    <source>
        <dbReference type="Pfam" id="PF01182"/>
    </source>
</evidence>
<dbReference type="InterPro" id="IPR005900">
    <property type="entry name" value="6-phosphogluconolactonase_DevB"/>
</dbReference>
<dbReference type="PANTHER" id="PTHR11054:SF0">
    <property type="entry name" value="6-PHOSPHOGLUCONOLACTONASE"/>
    <property type="match status" value="1"/>
</dbReference>
<dbReference type="InterPro" id="IPR039104">
    <property type="entry name" value="6PGL"/>
</dbReference>
<protein>
    <recommendedName>
        <fullName evidence="6 7">6-phosphogluconolactonase</fullName>
        <shortName evidence="7">6PGL</shortName>
        <ecNumber evidence="5 7">3.1.1.31</ecNumber>
    </recommendedName>
</protein>
<dbReference type="Gene3D" id="3.40.50.1360">
    <property type="match status" value="1"/>
</dbReference>
<dbReference type="EC" id="3.1.1.31" evidence="5 7"/>
<dbReference type="GO" id="GO:0017057">
    <property type="term" value="F:6-phosphogluconolactonase activity"/>
    <property type="evidence" value="ECO:0007669"/>
    <property type="project" value="UniProtKB-UniRule"/>
</dbReference>
<dbReference type="Proteomes" id="UP000808337">
    <property type="component" value="Unassembled WGS sequence"/>
</dbReference>
<comment type="catalytic activity">
    <reaction evidence="1 7">
        <text>6-phospho-D-glucono-1,5-lactone + H2O = 6-phospho-D-gluconate + H(+)</text>
        <dbReference type="Rhea" id="RHEA:12556"/>
        <dbReference type="ChEBI" id="CHEBI:15377"/>
        <dbReference type="ChEBI" id="CHEBI:15378"/>
        <dbReference type="ChEBI" id="CHEBI:57955"/>
        <dbReference type="ChEBI" id="CHEBI:58759"/>
        <dbReference type="EC" id="3.1.1.31"/>
    </reaction>
</comment>